<dbReference type="InterPro" id="IPR051729">
    <property type="entry name" value="Opine/Lysopine_DH"/>
</dbReference>
<dbReference type="GO" id="GO:0051287">
    <property type="term" value="F:NAD binding"/>
    <property type="evidence" value="ECO:0007669"/>
    <property type="project" value="InterPro"/>
</dbReference>
<dbReference type="InterPro" id="IPR036291">
    <property type="entry name" value="NAD(P)-bd_dom_sf"/>
</dbReference>
<dbReference type="Proteomes" id="UP000195540">
    <property type="component" value="Chromosome"/>
</dbReference>
<evidence type="ECO:0000259" key="2">
    <source>
        <dbReference type="Pfam" id="PF01210"/>
    </source>
</evidence>
<organism evidence="4 5">
    <name type="scientific">Proteus mirabilis</name>
    <dbReference type="NCBI Taxonomy" id="584"/>
    <lineage>
        <taxon>Bacteria</taxon>
        <taxon>Pseudomonadati</taxon>
        <taxon>Pseudomonadota</taxon>
        <taxon>Gammaproteobacteria</taxon>
        <taxon>Enterobacterales</taxon>
        <taxon>Morganellaceae</taxon>
        <taxon>Proteus</taxon>
    </lineage>
</organism>
<dbReference type="Gene3D" id="3.40.50.720">
    <property type="entry name" value="NAD(P)-binding Rossmann-like Domain"/>
    <property type="match status" value="1"/>
</dbReference>
<name>A0AAJ0Y6N8_PROMI</name>
<dbReference type="RefSeq" id="WP_004247310.1">
    <property type="nucleotide sequence ID" value="NZ_BGKS01000052.1"/>
</dbReference>
<feature type="domain" description="Glycerol-3-phosphate dehydrogenase NAD-dependent N-terminal" evidence="2">
    <location>
        <begin position="9"/>
        <end position="118"/>
    </location>
</feature>
<dbReference type="EMBL" id="CP021694">
    <property type="protein sequence ID" value="ARX36002.1"/>
    <property type="molecule type" value="Genomic_DNA"/>
</dbReference>
<evidence type="ECO:0000259" key="3">
    <source>
        <dbReference type="Pfam" id="PF02317"/>
    </source>
</evidence>
<dbReference type="SUPFAM" id="SSF48179">
    <property type="entry name" value="6-phosphogluconate dehydrogenase C-terminal domain-like"/>
    <property type="match status" value="1"/>
</dbReference>
<dbReference type="InterPro" id="IPR008927">
    <property type="entry name" value="6-PGluconate_DH-like_C_sf"/>
</dbReference>
<dbReference type="AlphaFoldDB" id="A0AAJ0Y6N8"/>
<dbReference type="InterPro" id="IPR003421">
    <property type="entry name" value="Opine_DH"/>
</dbReference>
<proteinExistence type="predicted"/>
<keyword evidence="1" id="KW-0560">Oxidoreductase</keyword>
<evidence type="ECO:0000256" key="1">
    <source>
        <dbReference type="ARBA" id="ARBA00023002"/>
    </source>
</evidence>
<dbReference type="Pfam" id="PF02317">
    <property type="entry name" value="Octopine_DH"/>
    <property type="match status" value="1"/>
</dbReference>
<dbReference type="Gene3D" id="1.10.1040.10">
    <property type="entry name" value="N-(1-d-carboxylethyl)-l-norvaline Dehydrogenase, domain 2"/>
    <property type="match status" value="1"/>
</dbReference>
<protein>
    <recommendedName>
        <fullName evidence="6">Opine dehydrogenase domain-containing protein</fullName>
    </recommendedName>
</protein>
<sequence>MIPNEKLRVTLCGAGRTGHLAAILFSLNPAIDVTLYSSRSETVTAYKENDHQLQAVMPDGQVIKTGSVRMTEAIDEACSKADIIIITTPSHVRESLLQRMAPILPKHKNIFVGAIPGFAGFDWLAEKTLGDAPNIVIWGMKDVPHIAFDLQPGKSVRMGGGKSQLYVAVHGREKPQYANLLLNYLKQLYDSPITLLTDYLEITLTPGNPIMHSSVIYGLIGPWGQWHNRPFESIPCWWNDCPELGAYFLARCDRENQALCNKAEIVLGINLSSVQPLQQEIVAAYADSIADPRTLLSVLRTNKAYQGIPLPLISTAQSHGYIFDKQHRVFQEDIAYGLALLVALGERLRVPTPYIREIYDWCCGYMGGSLPHPQIPMDWPIIRVK</sequence>
<dbReference type="GO" id="GO:0046168">
    <property type="term" value="P:glycerol-3-phosphate catabolic process"/>
    <property type="evidence" value="ECO:0007669"/>
    <property type="project" value="InterPro"/>
</dbReference>
<accession>A0AAJ0Y6N8</accession>
<dbReference type="PANTHER" id="PTHR38015">
    <property type="entry name" value="BLR6086 PROTEIN"/>
    <property type="match status" value="1"/>
</dbReference>
<gene>
    <name evidence="4" type="ORF">AM402_18330</name>
</gene>
<feature type="domain" description="Opine dehydrogenase" evidence="3">
    <location>
        <begin position="197"/>
        <end position="365"/>
    </location>
</feature>
<evidence type="ECO:0000313" key="5">
    <source>
        <dbReference type="Proteomes" id="UP000195540"/>
    </source>
</evidence>
<reference evidence="4 5" key="1">
    <citation type="submission" date="2017-05" db="EMBL/GenBank/DDBJ databases">
        <title>Whole genome sequencing of Proteus mirabilis AR_0155.</title>
        <authorList>
            <person name="Conlan S."/>
            <person name="Thomas P.J."/>
            <person name="Mullikin J."/>
            <person name="Frank K.M."/>
            <person name="Segre J.A."/>
        </authorList>
    </citation>
    <scope>NUCLEOTIDE SEQUENCE [LARGE SCALE GENOMIC DNA]</scope>
    <source>
        <strain evidence="4 5">AR_0155</strain>
    </source>
</reference>
<dbReference type="GO" id="GO:0016616">
    <property type="term" value="F:oxidoreductase activity, acting on the CH-OH group of donors, NAD or NADP as acceptor"/>
    <property type="evidence" value="ECO:0007669"/>
    <property type="project" value="InterPro"/>
</dbReference>
<evidence type="ECO:0008006" key="6">
    <source>
        <dbReference type="Google" id="ProtNLM"/>
    </source>
</evidence>
<dbReference type="InterPro" id="IPR013328">
    <property type="entry name" value="6PGD_dom2"/>
</dbReference>
<dbReference type="SUPFAM" id="SSF51735">
    <property type="entry name" value="NAD(P)-binding Rossmann-fold domains"/>
    <property type="match status" value="1"/>
</dbReference>
<dbReference type="Pfam" id="PF01210">
    <property type="entry name" value="NAD_Gly3P_dh_N"/>
    <property type="match status" value="1"/>
</dbReference>
<dbReference type="PANTHER" id="PTHR38015:SF1">
    <property type="entry name" value="OPINE DEHYDROGENASE DOMAIN-CONTAINING PROTEIN"/>
    <property type="match status" value="1"/>
</dbReference>
<dbReference type="InterPro" id="IPR011128">
    <property type="entry name" value="G3P_DH_NAD-dep_N"/>
</dbReference>
<evidence type="ECO:0000313" key="4">
    <source>
        <dbReference type="EMBL" id="ARX36002.1"/>
    </source>
</evidence>